<reference evidence="1 2" key="1">
    <citation type="submission" date="2019-08" db="EMBL/GenBank/DDBJ databases">
        <authorList>
            <person name="Peeters C."/>
        </authorList>
    </citation>
    <scope>NUCLEOTIDE SEQUENCE [LARGE SCALE GENOMIC DNA]</scope>
    <source>
        <strain evidence="1 2">LMG 31119</strain>
    </source>
</reference>
<dbReference type="EMBL" id="CABPSO010000010">
    <property type="protein sequence ID" value="VVE69209.1"/>
    <property type="molecule type" value="Genomic_DNA"/>
</dbReference>
<gene>
    <name evidence="1" type="ORF">PPN31119_03209</name>
</gene>
<accession>A0ABY6WM71</accession>
<evidence type="ECO:0000313" key="1">
    <source>
        <dbReference type="EMBL" id="VVE69209.1"/>
    </source>
</evidence>
<organism evidence="1 2">
    <name type="scientific">Pandoraea pnomenusa</name>
    <dbReference type="NCBI Taxonomy" id="93220"/>
    <lineage>
        <taxon>Bacteria</taxon>
        <taxon>Pseudomonadati</taxon>
        <taxon>Pseudomonadota</taxon>
        <taxon>Betaproteobacteria</taxon>
        <taxon>Burkholderiales</taxon>
        <taxon>Burkholderiaceae</taxon>
        <taxon>Pandoraea</taxon>
    </lineage>
</organism>
<sequence>MAYQPRESPFDDGVAWARLPDGEDWLLAPVLAGMCKYESLLDGVLGLHDVALMNDALSVRADNRALAERLRENENV</sequence>
<protein>
    <submittedName>
        <fullName evidence="1">Uncharacterized protein</fullName>
    </submittedName>
</protein>
<keyword evidence="2" id="KW-1185">Reference proteome</keyword>
<proteinExistence type="predicted"/>
<dbReference type="Proteomes" id="UP000361468">
    <property type="component" value="Unassembled WGS sequence"/>
</dbReference>
<evidence type="ECO:0000313" key="2">
    <source>
        <dbReference type="Proteomes" id="UP000361468"/>
    </source>
</evidence>
<dbReference type="InterPro" id="IPR054182">
    <property type="entry name" value="DUF6889"/>
</dbReference>
<comment type="caution">
    <text evidence="1">The sequence shown here is derived from an EMBL/GenBank/DDBJ whole genome shotgun (WGS) entry which is preliminary data.</text>
</comment>
<dbReference type="Pfam" id="PF21829">
    <property type="entry name" value="DUF6889"/>
    <property type="match status" value="1"/>
</dbReference>
<dbReference type="RefSeq" id="WP_144347354.1">
    <property type="nucleotide sequence ID" value="NZ_JAFIHC010000034.1"/>
</dbReference>
<name>A0ABY6WM71_9BURK</name>